<evidence type="ECO:0000256" key="1">
    <source>
        <dbReference type="SAM" id="SignalP"/>
    </source>
</evidence>
<dbReference type="RefSeq" id="WP_030003665.1">
    <property type="nucleotide sequence ID" value="NC_022538.1"/>
</dbReference>
<evidence type="ECO:0000313" key="3">
    <source>
        <dbReference type="Proteomes" id="UP000032740"/>
    </source>
</evidence>
<protein>
    <recommendedName>
        <fullName evidence="4">Lipoprotein</fullName>
    </recommendedName>
</protein>
<dbReference type="KEGG" id="apal:BN85412040"/>
<dbReference type="PROSITE" id="PS51257">
    <property type="entry name" value="PROKAR_LIPOPROTEIN"/>
    <property type="match status" value="1"/>
</dbReference>
<dbReference type="AlphaFoldDB" id="U4KS72"/>
<reference evidence="2 3" key="1">
    <citation type="journal article" date="2013" name="J. Mol. Microbiol. Biotechnol.">
        <title>Analysis of the Complete Genomes of Acholeplasma brassicae , A. palmae and A. laidlawii and Their Comparison to the Obligate Parasites from ' Candidatus Phytoplasma'.</title>
        <authorList>
            <person name="Kube M."/>
            <person name="Siewert C."/>
            <person name="Migdoll A.M."/>
            <person name="Duduk B."/>
            <person name="Holz S."/>
            <person name="Rabus R."/>
            <person name="Seemuller E."/>
            <person name="Mitrovic J."/>
            <person name="Muller I."/>
            <person name="Buttner C."/>
            <person name="Reinhardt R."/>
        </authorList>
    </citation>
    <scope>NUCLEOTIDE SEQUENCE [LARGE SCALE GENOMIC DNA]</scope>
    <source>
        <strain evidence="2 3">J233</strain>
    </source>
</reference>
<dbReference type="STRING" id="1318466.BN85412040"/>
<name>U4KS72_ALTPJ</name>
<feature type="signal peptide" evidence="1">
    <location>
        <begin position="1"/>
        <end position="18"/>
    </location>
</feature>
<dbReference type="HOGENOM" id="CLU_948713_0_0_14"/>
<accession>U4KS72</accession>
<keyword evidence="1" id="KW-0732">Signal</keyword>
<evidence type="ECO:0000313" key="2">
    <source>
        <dbReference type="EMBL" id="CCV64781.1"/>
    </source>
</evidence>
<proteinExistence type="predicted"/>
<gene>
    <name evidence="2" type="ORF">BN85412040</name>
</gene>
<feature type="chain" id="PRO_5004651585" description="Lipoprotein" evidence="1">
    <location>
        <begin position="19"/>
        <end position="293"/>
    </location>
</feature>
<keyword evidence="3" id="KW-1185">Reference proteome</keyword>
<sequence>MKKKIMFLFLSCILGVILVGCQGSSKGDLKEVDLSGHDAIKYTFYNYSGNEIETVTYSSDKALEHKNATENYSGKNIKIASNEENYSPSPNRSLSNITKIELDESKNLVKVYQNHYLGVANVSYENKVNVSNYFTNYESLLNSIYSSNTNYANNSYFFISETNSYYKGYRSVYMNGSYVWVDAVSNTYNPDGYTTTSKSNLPNASTYPNRFYQLPSNSQTTYKRGFYQYASNSRSLTFSENITNLYAYLYNSNSTNPRYYFTVSYDYTWKEIGSTTRTINYAYYTVETGKMNK</sequence>
<dbReference type="EMBL" id="FO681347">
    <property type="protein sequence ID" value="CCV64781.1"/>
    <property type="molecule type" value="Genomic_DNA"/>
</dbReference>
<organism evidence="2 3">
    <name type="scientific">Alteracholeplasma palmae (strain ATCC 49389 / J233)</name>
    <name type="common">Acholeplasma palmae</name>
    <dbReference type="NCBI Taxonomy" id="1318466"/>
    <lineage>
        <taxon>Bacteria</taxon>
        <taxon>Bacillati</taxon>
        <taxon>Mycoplasmatota</taxon>
        <taxon>Mollicutes</taxon>
        <taxon>Acholeplasmatales</taxon>
        <taxon>Acholeplasmataceae</taxon>
        <taxon>Acholeplasma</taxon>
    </lineage>
</organism>
<evidence type="ECO:0008006" key="4">
    <source>
        <dbReference type="Google" id="ProtNLM"/>
    </source>
</evidence>
<dbReference type="Proteomes" id="UP000032740">
    <property type="component" value="Chromosome"/>
</dbReference>